<dbReference type="EMBL" id="CP041238">
    <property type="protein sequence ID" value="QLL63786.1"/>
    <property type="molecule type" value="Genomic_DNA"/>
</dbReference>
<dbReference type="PANTHER" id="PTHR35092:SF1">
    <property type="entry name" value="CHLORINASE MJ1651"/>
    <property type="match status" value="1"/>
</dbReference>
<dbReference type="InterPro" id="IPR023228">
    <property type="entry name" value="SAM_OH_AdoTrfase_N_sf"/>
</dbReference>
<evidence type="ECO:0000259" key="3">
    <source>
        <dbReference type="Pfam" id="PF01887"/>
    </source>
</evidence>
<dbReference type="AlphaFoldDB" id="A0A859QTF1"/>
<dbReference type="Pfam" id="PF01887">
    <property type="entry name" value="SAM_HAT_N"/>
    <property type="match status" value="1"/>
</dbReference>
<dbReference type="InterPro" id="IPR046469">
    <property type="entry name" value="SAM_HAT_N"/>
</dbReference>
<dbReference type="Gene3D" id="2.40.30.90">
    <property type="entry name" value="Bacterial fluorinating enzyme like"/>
    <property type="match status" value="1"/>
</dbReference>
<protein>
    <submittedName>
        <fullName evidence="5">SAM-dependent chlorinase/fluorinase</fullName>
    </submittedName>
</protein>
<gene>
    <name evidence="5" type="ORF">FKV68_12450</name>
</gene>
<evidence type="ECO:0000256" key="1">
    <source>
        <dbReference type="ARBA" id="ARBA00022691"/>
    </source>
</evidence>
<evidence type="ECO:0000313" key="6">
    <source>
        <dbReference type="Proteomes" id="UP000510721"/>
    </source>
</evidence>
<dbReference type="InterPro" id="IPR002747">
    <property type="entry name" value="SAM_OH_AdoTrfase"/>
</dbReference>
<dbReference type="SUPFAM" id="SSF102522">
    <property type="entry name" value="Bacterial fluorinating enzyme, N-terminal domain"/>
    <property type="match status" value="1"/>
</dbReference>
<evidence type="ECO:0000259" key="4">
    <source>
        <dbReference type="Pfam" id="PF20257"/>
    </source>
</evidence>
<dbReference type="Gene3D" id="3.40.50.10790">
    <property type="entry name" value="S-adenosyl-l-methionine hydroxide adenosyltransferase, N-terminal"/>
    <property type="match status" value="1"/>
</dbReference>
<dbReference type="SUPFAM" id="SSF101852">
    <property type="entry name" value="Bacterial fluorinating enzyme, C-terminal domain"/>
    <property type="match status" value="1"/>
</dbReference>
<dbReference type="PANTHER" id="PTHR35092">
    <property type="entry name" value="CHLORINASE MJ1651"/>
    <property type="match status" value="1"/>
</dbReference>
<sequence>MIVLFTDFGLSGPYTGQMKAVLHREAPGIPVIDLFADAPATNPAASAYLLAAYAVWFPADAVFLCVVDPGVGGKRPAVVVEADQRWYVGPGNGLFELVQRRARKTRSWEIDWRPEQLSASFHGRDLFAPVAAKLARGEPPPGRPRDDVGRRPDWPDDLAEIVYLDHYGNAMTALRAAMLPPGAKLVAAGRTLERARTFSDRLSGSAFWYENSNGLAEIAVNQGRADRELGLAVGSPVEIASPERRNS</sequence>
<organism evidence="5 6">
    <name type="scientific">Sinorhizobium mexicanum</name>
    <dbReference type="NCBI Taxonomy" id="375549"/>
    <lineage>
        <taxon>Bacteria</taxon>
        <taxon>Pseudomonadati</taxon>
        <taxon>Pseudomonadota</taxon>
        <taxon>Alphaproteobacteria</taxon>
        <taxon>Hyphomicrobiales</taxon>
        <taxon>Rhizobiaceae</taxon>
        <taxon>Sinorhizobium/Ensifer group</taxon>
        <taxon>Sinorhizobium</taxon>
    </lineage>
</organism>
<dbReference type="KEGG" id="emx:FKV68_12450"/>
<comment type="similarity">
    <text evidence="2">Belongs to the SAM hydrolase / SAM-dependent halogenase family.</text>
</comment>
<keyword evidence="1" id="KW-0949">S-adenosyl-L-methionine</keyword>
<feature type="domain" description="S-adenosyl-l-methionine hydroxide adenosyltransferase C-terminal" evidence="4">
    <location>
        <begin position="159"/>
        <end position="238"/>
    </location>
</feature>
<keyword evidence="6" id="KW-1185">Reference proteome</keyword>
<dbReference type="InterPro" id="IPR046470">
    <property type="entry name" value="SAM_HAT_C"/>
</dbReference>
<dbReference type="Pfam" id="PF20257">
    <property type="entry name" value="SAM_HAT_C"/>
    <property type="match status" value="1"/>
</dbReference>
<proteinExistence type="inferred from homology"/>
<evidence type="ECO:0000256" key="2">
    <source>
        <dbReference type="ARBA" id="ARBA00024035"/>
    </source>
</evidence>
<dbReference type="InterPro" id="IPR023227">
    <property type="entry name" value="SAM_OH_AdoTrfase_C_sf"/>
</dbReference>
<reference evidence="5 6" key="1">
    <citation type="submission" date="2019-06" db="EMBL/GenBank/DDBJ databases">
        <title>Complete genome sequence of Ensifer mexicanus ITTG R7 isolated from nodules of Acacia angustissima (Mill.) Kuntze.</title>
        <authorList>
            <person name="Rincon-Rosales R."/>
            <person name="Rogel M.A."/>
            <person name="Guerrero G."/>
            <person name="Rincon-Molina C.I."/>
            <person name="Lopez-Lopez A."/>
            <person name="Martinez-Romero E."/>
        </authorList>
    </citation>
    <scope>NUCLEOTIDE SEQUENCE [LARGE SCALE GENOMIC DNA]</scope>
    <source>
        <strain evidence="5 6">ITTG R7</strain>
    </source>
</reference>
<feature type="domain" description="S-adenosyl-l-methionine hydroxide adenosyltransferase N-terminal" evidence="3">
    <location>
        <begin position="2"/>
        <end position="140"/>
    </location>
</feature>
<dbReference type="Proteomes" id="UP000510721">
    <property type="component" value="Chromosome"/>
</dbReference>
<dbReference type="PIRSF" id="PIRSF006779">
    <property type="entry name" value="UCP006779"/>
    <property type="match status" value="1"/>
</dbReference>
<name>A0A859QTF1_9HYPH</name>
<evidence type="ECO:0000313" key="5">
    <source>
        <dbReference type="EMBL" id="QLL63786.1"/>
    </source>
</evidence>
<accession>A0A859QTF1</accession>